<accession>A0A1V1PCY4</accession>
<sequence length="328" mass="37380">MKRWQPVENTKSNAQSGILFIHSGALGDVICALNAIECLIDHTKIDFCCQEHIIPFLSTVPGINNVINIHHPHITSMFLTENCDKVNDWLCTYQIIVLFSFSKDWEFSLKKCHPNIIRVPPRPPVDDVIHTSQFIYNTLQQTDVISDNYKEIQDFVLQKQNNSYRICQWKTVIIHPGSGSSFKNWPLERFMSLGQQLCQFGYSVKWLIGPAETSLVTLLLQNSVANNDIIHTNELQIVMHCLNQSSYFAGNDSGISHLAAYIGIDTTVIFGPSDFRRWQPMGPNVKTIPDNHLICSPCFEKGSRECSHKKCLHDISVTQVMHKIIRKL</sequence>
<evidence type="ECO:0000313" key="4">
    <source>
        <dbReference type="Proteomes" id="UP000189670"/>
    </source>
</evidence>
<dbReference type="PANTHER" id="PTHR30160">
    <property type="entry name" value="TETRAACYLDISACCHARIDE 4'-KINASE-RELATED"/>
    <property type="match status" value="1"/>
</dbReference>
<evidence type="ECO:0000256" key="1">
    <source>
        <dbReference type="ARBA" id="ARBA00022676"/>
    </source>
</evidence>
<dbReference type="GO" id="GO:0009244">
    <property type="term" value="P:lipopolysaccharide core region biosynthetic process"/>
    <property type="evidence" value="ECO:0007669"/>
    <property type="project" value="TreeGrafter"/>
</dbReference>
<dbReference type="InterPro" id="IPR051199">
    <property type="entry name" value="LPS_LOS_Heptosyltrfase"/>
</dbReference>
<organism evidence="3 4">
    <name type="scientific">Candidatus Magnetoglobus multicellularis str. Araruama</name>
    <dbReference type="NCBI Taxonomy" id="890399"/>
    <lineage>
        <taxon>Bacteria</taxon>
        <taxon>Pseudomonadati</taxon>
        <taxon>Thermodesulfobacteriota</taxon>
        <taxon>Desulfobacteria</taxon>
        <taxon>Desulfobacterales</taxon>
        <taxon>Desulfobacteraceae</taxon>
        <taxon>Candidatus Magnetoglobus</taxon>
    </lineage>
</organism>
<protein>
    <submittedName>
        <fullName evidence="3">Glycosyl transferase, family 9</fullName>
    </submittedName>
</protein>
<dbReference type="GO" id="GO:0008713">
    <property type="term" value="F:ADP-heptose-lipopolysaccharide heptosyltransferase activity"/>
    <property type="evidence" value="ECO:0007669"/>
    <property type="project" value="TreeGrafter"/>
</dbReference>
<dbReference type="Pfam" id="PF01075">
    <property type="entry name" value="Glyco_transf_9"/>
    <property type="match status" value="1"/>
</dbReference>
<gene>
    <name evidence="3" type="ORF">OMM_07453</name>
</gene>
<dbReference type="Gene3D" id="3.40.50.2000">
    <property type="entry name" value="Glycogen Phosphorylase B"/>
    <property type="match status" value="2"/>
</dbReference>
<dbReference type="AlphaFoldDB" id="A0A1V1PCY4"/>
<reference evidence="4" key="1">
    <citation type="submission" date="2012-11" db="EMBL/GenBank/DDBJ databases">
        <authorList>
            <person name="Lucero-Rivera Y.E."/>
            <person name="Tovar-Ramirez D."/>
        </authorList>
    </citation>
    <scope>NUCLEOTIDE SEQUENCE [LARGE SCALE GENOMIC DNA]</scope>
    <source>
        <strain evidence="4">Araruama</strain>
    </source>
</reference>
<dbReference type="InterPro" id="IPR002201">
    <property type="entry name" value="Glyco_trans_9"/>
</dbReference>
<evidence type="ECO:0000313" key="3">
    <source>
        <dbReference type="EMBL" id="ETR72535.1"/>
    </source>
</evidence>
<dbReference type="GO" id="GO:0005829">
    <property type="term" value="C:cytosol"/>
    <property type="evidence" value="ECO:0007669"/>
    <property type="project" value="TreeGrafter"/>
</dbReference>
<evidence type="ECO:0000256" key="2">
    <source>
        <dbReference type="ARBA" id="ARBA00022679"/>
    </source>
</evidence>
<proteinExistence type="predicted"/>
<keyword evidence="1" id="KW-0328">Glycosyltransferase</keyword>
<dbReference type="SUPFAM" id="SSF53756">
    <property type="entry name" value="UDP-Glycosyltransferase/glycogen phosphorylase"/>
    <property type="match status" value="1"/>
</dbReference>
<comment type="caution">
    <text evidence="3">The sequence shown here is derived from an EMBL/GenBank/DDBJ whole genome shotgun (WGS) entry which is preliminary data.</text>
</comment>
<dbReference type="CDD" id="cd03789">
    <property type="entry name" value="GT9_LPS_heptosyltransferase"/>
    <property type="match status" value="1"/>
</dbReference>
<keyword evidence="2 3" id="KW-0808">Transferase</keyword>
<dbReference type="EMBL" id="ATBP01000138">
    <property type="protein sequence ID" value="ETR72535.1"/>
    <property type="molecule type" value="Genomic_DNA"/>
</dbReference>
<name>A0A1V1PCY4_9BACT</name>
<dbReference type="PANTHER" id="PTHR30160:SF23">
    <property type="match status" value="1"/>
</dbReference>
<dbReference type="Proteomes" id="UP000189670">
    <property type="component" value="Unassembled WGS sequence"/>
</dbReference>